<evidence type="ECO:0000256" key="1">
    <source>
        <dbReference type="SAM" id="MobiDB-lite"/>
    </source>
</evidence>
<feature type="compositionally biased region" description="Polar residues" evidence="1">
    <location>
        <begin position="16"/>
        <end position="26"/>
    </location>
</feature>
<gene>
    <name evidence="2" type="ORF">EPI10_016050</name>
</gene>
<comment type="caution">
    <text evidence="2">The sequence shown here is derived from an EMBL/GenBank/DDBJ whole genome shotgun (WGS) entry which is preliminary data.</text>
</comment>
<feature type="region of interest" description="Disordered" evidence="1">
    <location>
        <begin position="50"/>
        <end position="72"/>
    </location>
</feature>
<keyword evidence="3" id="KW-1185">Reference proteome</keyword>
<dbReference type="AlphaFoldDB" id="A0A5B6VMQ1"/>
<sequence>MDSPLGPNEPIDNDVSKSFPSNTGNNPRRYGKEHRKVIALQSTKALKLPNTPIHEEDEVPEEVDEPMEEKEAENHELIKEIVESMHDLVTLISSTMKVLDKQKRDQTDFLSVLNLFKSLNVNLPLLELIDKILKYA</sequence>
<organism evidence="2 3">
    <name type="scientific">Gossypium australe</name>
    <dbReference type="NCBI Taxonomy" id="47621"/>
    <lineage>
        <taxon>Eukaryota</taxon>
        <taxon>Viridiplantae</taxon>
        <taxon>Streptophyta</taxon>
        <taxon>Embryophyta</taxon>
        <taxon>Tracheophyta</taxon>
        <taxon>Spermatophyta</taxon>
        <taxon>Magnoliopsida</taxon>
        <taxon>eudicotyledons</taxon>
        <taxon>Gunneridae</taxon>
        <taxon>Pentapetalae</taxon>
        <taxon>rosids</taxon>
        <taxon>malvids</taxon>
        <taxon>Malvales</taxon>
        <taxon>Malvaceae</taxon>
        <taxon>Malvoideae</taxon>
        <taxon>Gossypium</taxon>
    </lineage>
</organism>
<evidence type="ECO:0000313" key="2">
    <source>
        <dbReference type="EMBL" id="KAA3470336.1"/>
    </source>
</evidence>
<name>A0A5B6VMQ1_9ROSI</name>
<feature type="region of interest" description="Disordered" evidence="1">
    <location>
        <begin position="1"/>
        <end position="32"/>
    </location>
</feature>
<proteinExistence type="predicted"/>
<dbReference type="EMBL" id="SMMG02000006">
    <property type="protein sequence ID" value="KAA3470336.1"/>
    <property type="molecule type" value="Genomic_DNA"/>
</dbReference>
<feature type="compositionally biased region" description="Acidic residues" evidence="1">
    <location>
        <begin position="55"/>
        <end position="71"/>
    </location>
</feature>
<protein>
    <submittedName>
        <fullName evidence="2">Uncharacterized protein</fullName>
    </submittedName>
</protein>
<evidence type="ECO:0000313" key="3">
    <source>
        <dbReference type="Proteomes" id="UP000325315"/>
    </source>
</evidence>
<dbReference type="Proteomes" id="UP000325315">
    <property type="component" value="Unassembled WGS sequence"/>
</dbReference>
<accession>A0A5B6VMQ1</accession>
<reference evidence="3" key="1">
    <citation type="journal article" date="2019" name="Plant Biotechnol. J.">
        <title>Genome sequencing of the Australian wild diploid species Gossypium australe highlights disease resistance and delayed gland morphogenesis.</title>
        <authorList>
            <person name="Cai Y."/>
            <person name="Cai X."/>
            <person name="Wang Q."/>
            <person name="Wang P."/>
            <person name="Zhang Y."/>
            <person name="Cai C."/>
            <person name="Xu Y."/>
            <person name="Wang K."/>
            <person name="Zhou Z."/>
            <person name="Wang C."/>
            <person name="Geng S."/>
            <person name="Li B."/>
            <person name="Dong Q."/>
            <person name="Hou Y."/>
            <person name="Wang H."/>
            <person name="Ai P."/>
            <person name="Liu Z."/>
            <person name="Yi F."/>
            <person name="Sun M."/>
            <person name="An G."/>
            <person name="Cheng J."/>
            <person name="Zhang Y."/>
            <person name="Shi Q."/>
            <person name="Xie Y."/>
            <person name="Shi X."/>
            <person name="Chang Y."/>
            <person name="Huang F."/>
            <person name="Chen Y."/>
            <person name="Hong S."/>
            <person name="Mi L."/>
            <person name="Sun Q."/>
            <person name="Zhang L."/>
            <person name="Zhou B."/>
            <person name="Peng R."/>
            <person name="Zhang X."/>
            <person name="Liu F."/>
        </authorList>
    </citation>
    <scope>NUCLEOTIDE SEQUENCE [LARGE SCALE GENOMIC DNA]</scope>
    <source>
        <strain evidence="3">cv. PA1801</strain>
    </source>
</reference>